<sequence length="457" mass="51601">MDDESSGVVSECSWPNAFGHDADYTAYIFGLLEFGHWSHVTRLLNHAVLQYQEVLRREEQRALFRSIEHFLATKTKSVSAEVLTQISSRQSQTTRHGSEGSVGLFEIPSVIAYSHKTNALGDFCAKHNFMNTEHAKSLGLDVNYASISTVTLGNGKRITTSGTVKTQFRFKDEPEMYTLLFHLIPGCVHDIILGKRFLKATKTFSSLRNHTRRVVRRVMTGIDSLNCLYLGTSAPVFKGLLNGQKQEALADSGCKALIIDEDFAISIGLTVNKDEKHRVRLRFADGSTAKTSGMSFGVRWQFGPKPTSQQHTLDFHIMRDAPAPVILSDEFLFDTHAFIDFDCYLTDDDDDDDEAYFLAIDIDPNYRQEGTDAHVEDLAELIRRGEEDDRIADLLVTEEAEARNAETQRRTAWDARRAQLMQQASRTTLSQQSSADTIPPGSKKKSHWRFKLKRRKP</sequence>
<gene>
    <name evidence="2" type="ORF">FB567DRAFT_497743</name>
</gene>
<organism evidence="2 3">
    <name type="scientific">Paraphoma chrysanthemicola</name>
    <dbReference type="NCBI Taxonomy" id="798071"/>
    <lineage>
        <taxon>Eukaryota</taxon>
        <taxon>Fungi</taxon>
        <taxon>Dikarya</taxon>
        <taxon>Ascomycota</taxon>
        <taxon>Pezizomycotina</taxon>
        <taxon>Dothideomycetes</taxon>
        <taxon>Pleosporomycetidae</taxon>
        <taxon>Pleosporales</taxon>
        <taxon>Pleosporineae</taxon>
        <taxon>Phaeosphaeriaceae</taxon>
        <taxon>Paraphoma</taxon>
    </lineage>
</organism>
<dbReference type="Proteomes" id="UP000813461">
    <property type="component" value="Unassembled WGS sequence"/>
</dbReference>
<dbReference type="Gene3D" id="2.40.70.10">
    <property type="entry name" value="Acid Proteases"/>
    <property type="match status" value="2"/>
</dbReference>
<evidence type="ECO:0000313" key="2">
    <source>
        <dbReference type="EMBL" id="KAH7086521.1"/>
    </source>
</evidence>
<protein>
    <submittedName>
        <fullName evidence="2">Uncharacterized protein</fullName>
    </submittedName>
</protein>
<feature type="region of interest" description="Disordered" evidence="1">
    <location>
        <begin position="423"/>
        <end position="457"/>
    </location>
</feature>
<feature type="compositionally biased region" description="Polar residues" evidence="1">
    <location>
        <begin position="423"/>
        <end position="436"/>
    </location>
</feature>
<dbReference type="CDD" id="cd00303">
    <property type="entry name" value="retropepsin_like"/>
    <property type="match status" value="2"/>
</dbReference>
<proteinExistence type="predicted"/>
<keyword evidence="3" id="KW-1185">Reference proteome</keyword>
<reference evidence="2" key="1">
    <citation type="journal article" date="2021" name="Nat. Commun.">
        <title>Genetic determinants of endophytism in the Arabidopsis root mycobiome.</title>
        <authorList>
            <person name="Mesny F."/>
            <person name="Miyauchi S."/>
            <person name="Thiergart T."/>
            <person name="Pickel B."/>
            <person name="Atanasova L."/>
            <person name="Karlsson M."/>
            <person name="Huettel B."/>
            <person name="Barry K.W."/>
            <person name="Haridas S."/>
            <person name="Chen C."/>
            <person name="Bauer D."/>
            <person name="Andreopoulos W."/>
            <person name="Pangilinan J."/>
            <person name="LaButti K."/>
            <person name="Riley R."/>
            <person name="Lipzen A."/>
            <person name="Clum A."/>
            <person name="Drula E."/>
            <person name="Henrissat B."/>
            <person name="Kohler A."/>
            <person name="Grigoriev I.V."/>
            <person name="Martin F.M."/>
            <person name="Hacquard S."/>
        </authorList>
    </citation>
    <scope>NUCLEOTIDE SEQUENCE</scope>
    <source>
        <strain evidence="2">MPI-SDFR-AT-0120</strain>
    </source>
</reference>
<name>A0A8K0R309_9PLEO</name>
<dbReference type="OrthoDB" id="6079484at2759"/>
<evidence type="ECO:0000256" key="1">
    <source>
        <dbReference type="SAM" id="MobiDB-lite"/>
    </source>
</evidence>
<dbReference type="InterPro" id="IPR021109">
    <property type="entry name" value="Peptidase_aspartic_dom_sf"/>
</dbReference>
<dbReference type="EMBL" id="JAGMVJ010000011">
    <property type="protein sequence ID" value="KAH7086521.1"/>
    <property type="molecule type" value="Genomic_DNA"/>
</dbReference>
<dbReference type="AlphaFoldDB" id="A0A8K0R309"/>
<comment type="caution">
    <text evidence="2">The sequence shown here is derived from an EMBL/GenBank/DDBJ whole genome shotgun (WGS) entry which is preliminary data.</text>
</comment>
<evidence type="ECO:0000313" key="3">
    <source>
        <dbReference type="Proteomes" id="UP000813461"/>
    </source>
</evidence>
<feature type="compositionally biased region" description="Basic residues" evidence="1">
    <location>
        <begin position="442"/>
        <end position="457"/>
    </location>
</feature>
<accession>A0A8K0R309</accession>